<name>A0A3N4M0U2_9PEZI</name>
<keyword evidence="6 14" id="KW-0812">Transmembrane</keyword>
<keyword evidence="9 14" id="KW-1133">Transmembrane helix</keyword>
<dbReference type="Proteomes" id="UP000267821">
    <property type="component" value="Unassembled WGS sequence"/>
</dbReference>
<sequence>MAGDHGPQVLHMDPGLIKWYHMHMNRYKYFRWTPRTVKLTFWYVFAVPTALGYLAYKTEGKYNMRVKRRGDTVLEY</sequence>
<evidence type="ECO:0000256" key="11">
    <source>
        <dbReference type="ARBA" id="ARBA00023136"/>
    </source>
</evidence>
<evidence type="ECO:0000256" key="13">
    <source>
        <dbReference type="ARBA" id="ARBA00030987"/>
    </source>
</evidence>
<keyword evidence="7" id="KW-0999">Mitochondrion inner membrane</keyword>
<dbReference type="GO" id="GO:0005743">
    <property type="term" value="C:mitochondrial inner membrane"/>
    <property type="evidence" value="ECO:0007669"/>
    <property type="project" value="UniProtKB-SubCell"/>
</dbReference>
<evidence type="ECO:0000256" key="1">
    <source>
        <dbReference type="ARBA" id="ARBA00004434"/>
    </source>
</evidence>
<keyword evidence="8" id="KW-0249">Electron transport</keyword>
<keyword evidence="5" id="KW-0679">Respiratory chain</keyword>
<evidence type="ECO:0000256" key="5">
    <source>
        <dbReference type="ARBA" id="ARBA00022660"/>
    </source>
</evidence>
<evidence type="ECO:0000313" key="16">
    <source>
        <dbReference type="Proteomes" id="UP000267821"/>
    </source>
</evidence>
<dbReference type="InterPro" id="IPR009866">
    <property type="entry name" value="NADH_UbQ_OxRdtase_NDUFB4_su"/>
</dbReference>
<keyword evidence="16" id="KW-1185">Reference proteome</keyword>
<dbReference type="InParanoid" id="A0A3N4M0U2"/>
<evidence type="ECO:0000256" key="7">
    <source>
        <dbReference type="ARBA" id="ARBA00022792"/>
    </source>
</evidence>
<evidence type="ECO:0000256" key="4">
    <source>
        <dbReference type="ARBA" id="ARBA00022448"/>
    </source>
</evidence>
<dbReference type="PANTHER" id="PTHR39476">
    <property type="entry name" value="NADH:UBIQUINONE OXIDOREDUCTASE 6.6KD SUBUNIT"/>
    <property type="match status" value="1"/>
</dbReference>
<feature type="transmembrane region" description="Helical" evidence="14">
    <location>
        <begin position="39"/>
        <end position="56"/>
    </location>
</feature>
<evidence type="ECO:0000256" key="8">
    <source>
        <dbReference type="ARBA" id="ARBA00022982"/>
    </source>
</evidence>
<proteinExistence type="inferred from homology"/>
<evidence type="ECO:0000256" key="10">
    <source>
        <dbReference type="ARBA" id="ARBA00023128"/>
    </source>
</evidence>
<dbReference type="OrthoDB" id="15108at2759"/>
<comment type="subcellular location">
    <subcellularLocation>
        <location evidence="1">Mitochondrion inner membrane</location>
        <topology evidence="1">Single-pass membrane protein</topology>
    </subcellularLocation>
</comment>
<evidence type="ECO:0000256" key="2">
    <source>
        <dbReference type="ARBA" id="ARBA00007260"/>
    </source>
</evidence>
<evidence type="ECO:0000256" key="9">
    <source>
        <dbReference type="ARBA" id="ARBA00022989"/>
    </source>
</evidence>
<evidence type="ECO:0000256" key="12">
    <source>
        <dbReference type="ARBA" id="ARBA00030212"/>
    </source>
</evidence>
<evidence type="ECO:0000256" key="3">
    <source>
        <dbReference type="ARBA" id="ARBA00018681"/>
    </source>
</evidence>
<evidence type="ECO:0000256" key="6">
    <source>
        <dbReference type="ARBA" id="ARBA00022692"/>
    </source>
</evidence>
<accession>A0A3N4M0U2</accession>
<dbReference type="AlphaFoldDB" id="A0A3N4M0U2"/>
<dbReference type="Pfam" id="PF07225">
    <property type="entry name" value="NDUF_B4"/>
    <property type="match status" value="1"/>
</dbReference>
<dbReference type="PANTHER" id="PTHR39476:SF1">
    <property type="entry name" value="NADH DEHYDROGENASE [UBIQUINONE] 1 BETA SUBCOMPLEX SUBUNIT 4"/>
    <property type="match status" value="1"/>
</dbReference>
<keyword evidence="4" id="KW-0813">Transport</keyword>
<keyword evidence="10" id="KW-0496">Mitochondrion</keyword>
<protein>
    <recommendedName>
        <fullName evidence="3">NADH dehydrogenase [ubiquinone] 1 beta subcomplex subunit 4</fullName>
    </recommendedName>
    <alternativeName>
        <fullName evidence="12">Complex I-B15</fullName>
    </alternativeName>
    <alternativeName>
        <fullName evidence="13">NADH-ubiquinone oxidoreductase B15 subunit</fullName>
    </alternativeName>
</protein>
<evidence type="ECO:0000313" key="15">
    <source>
        <dbReference type="EMBL" id="RPB28647.1"/>
    </source>
</evidence>
<keyword evidence="11 14" id="KW-0472">Membrane</keyword>
<dbReference type="STRING" id="1051890.A0A3N4M0U2"/>
<dbReference type="EMBL" id="ML121529">
    <property type="protein sequence ID" value="RPB28647.1"/>
    <property type="molecule type" value="Genomic_DNA"/>
</dbReference>
<organism evidence="15 16">
    <name type="scientific">Terfezia boudieri ATCC MYA-4762</name>
    <dbReference type="NCBI Taxonomy" id="1051890"/>
    <lineage>
        <taxon>Eukaryota</taxon>
        <taxon>Fungi</taxon>
        <taxon>Dikarya</taxon>
        <taxon>Ascomycota</taxon>
        <taxon>Pezizomycotina</taxon>
        <taxon>Pezizomycetes</taxon>
        <taxon>Pezizales</taxon>
        <taxon>Pezizaceae</taxon>
        <taxon>Terfezia</taxon>
    </lineage>
</organism>
<evidence type="ECO:0000256" key="14">
    <source>
        <dbReference type="SAM" id="Phobius"/>
    </source>
</evidence>
<reference evidence="15 16" key="1">
    <citation type="journal article" date="2018" name="Nat. Ecol. Evol.">
        <title>Pezizomycetes genomes reveal the molecular basis of ectomycorrhizal truffle lifestyle.</title>
        <authorList>
            <person name="Murat C."/>
            <person name="Payen T."/>
            <person name="Noel B."/>
            <person name="Kuo A."/>
            <person name="Morin E."/>
            <person name="Chen J."/>
            <person name="Kohler A."/>
            <person name="Krizsan K."/>
            <person name="Balestrini R."/>
            <person name="Da Silva C."/>
            <person name="Montanini B."/>
            <person name="Hainaut M."/>
            <person name="Levati E."/>
            <person name="Barry K.W."/>
            <person name="Belfiori B."/>
            <person name="Cichocki N."/>
            <person name="Clum A."/>
            <person name="Dockter R.B."/>
            <person name="Fauchery L."/>
            <person name="Guy J."/>
            <person name="Iotti M."/>
            <person name="Le Tacon F."/>
            <person name="Lindquist E.A."/>
            <person name="Lipzen A."/>
            <person name="Malagnac F."/>
            <person name="Mello A."/>
            <person name="Molinier V."/>
            <person name="Miyauchi S."/>
            <person name="Poulain J."/>
            <person name="Riccioni C."/>
            <person name="Rubini A."/>
            <person name="Sitrit Y."/>
            <person name="Splivallo R."/>
            <person name="Traeger S."/>
            <person name="Wang M."/>
            <person name="Zifcakova L."/>
            <person name="Wipf D."/>
            <person name="Zambonelli A."/>
            <person name="Paolocci F."/>
            <person name="Nowrousian M."/>
            <person name="Ottonello S."/>
            <person name="Baldrian P."/>
            <person name="Spatafora J.W."/>
            <person name="Henrissat B."/>
            <person name="Nagy L.G."/>
            <person name="Aury J.M."/>
            <person name="Wincker P."/>
            <person name="Grigoriev I.V."/>
            <person name="Bonfante P."/>
            <person name="Martin F.M."/>
        </authorList>
    </citation>
    <scope>NUCLEOTIDE SEQUENCE [LARGE SCALE GENOMIC DNA]</scope>
    <source>
        <strain evidence="15 16">ATCC MYA-4762</strain>
    </source>
</reference>
<gene>
    <name evidence="15" type="ORF">L211DRAFT_833628</name>
</gene>
<comment type="similarity">
    <text evidence="2">Belongs to the complex I NDUFB4 subunit family.</text>
</comment>